<dbReference type="GO" id="GO:0051011">
    <property type="term" value="F:microtubule minus-end binding"/>
    <property type="evidence" value="ECO:0007669"/>
    <property type="project" value="TreeGrafter"/>
</dbReference>
<protein>
    <recommendedName>
        <fullName evidence="5">Spindle pole body component</fullName>
    </recommendedName>
</protein>
<gene>
    <name evidence="8" type="ORF">L211DRAFT_881314</name>
</gene>
<keyword evidence="9" id="KW-1185">Reference proteome</keyword>
<keyword evidence="2 5" id="KW-0963">Cytoplasm</keyword>
<dbReference type="GO" id="GO:0005874">
    <property type="term" value="C:microtubule"/>
    <property type="evidence" value="ECO:0007669"/>
    <property type="project" value="UniProtKB-KW"/>
</dbReference>
<feature type="non-terminal residue" evidence="8">
    <location>
        <position position="1"/>
    </location>
</feature>
<comment type="subcellular location">
    <subcellularLocation>
        <location evidence="5">Cytoplasm</location>
        <location evidence="5">Cytoskeleton</location>
        <location evidence="5">Microtubule organizing center</location>
    </subcellularLocation>
</comment>
<dbReference type="GO" id="GO:0005816">
    <property type="term" value="C:spindle pole body"/>
    <property type="evidence" value="ECO:0007669"/>
    <property type="project" value="UniProtKB-ARBA"/>
</dbReference>
<name>A0A3N4M4U6_9PEZI</name>
<dbReference type="STRING" id="1051890.A0A3N4M4U6"/>
<evidence type="ECO:0000313" key="9">
    <source>
        <dbReference type="Proteomes" id="UP000267821"/>
    </source>
</evidence>
<feature type="domain" description="Gamma tubulin complex component protein N-terminal" evidence="7">
    <location>
        <begin position="60"/>
        <end position="334"/>
    </location>
</feature>
<evidence type="ECO:0000256" key="5">
    <source>
        <dbReference type="RuleBase" id="RU363050"/>
    </source>
</evidence>
<feature type="domain" description="Gamma tubulin complex component C-terminal" evidence="6">
    <location>
        <begin position="482"/>
        <end position="868"/>
    </location>
</feature>
<dbReference type="GO" id="GO:0007020">
    <property type="term" value="P:microtubule nucleation"/>
    <property type="evidence" value="ECO:0007669"/>
    <property type="project" value="InterPro"/>
</dbReference>
<proteinExistence type="inferred from homology"/>
<evidence type="ECO:0000259" key="6">
    <source>
        <dbReference type="Pfam" id="PF04130"/>
    </source>
</evidence>
<evidence type="ECO:0000256" key="1">
    <source>
        <dbReference type="ARBA" id="ARBA00010337"/>
    </source>
</evidence>
<dbReference type="GO" id="GO:0051321">
    <property type="term" value="P:meiotic cell cycle"/>
    <property type="evidence" value="ECO:0007669"/>
    <property type="project" value="TreeGrafter"/>
</dbReference>
<dbReference type="GO" id="GO:0043015">
    <property type="term" value="F:gamma-tubulin binding"/>
    <property type="evidence" value="ECO:0007669"/>
    <property type="project" value="InterPro"/>
</dbReference>
<dbReference type="PANTHER" id="PTHR19302:SF70">
    <property type="entry name" value="GAMMA-TUBULIN COMPLEX COMPONENT 6"/>
    <property type="match status" value="1"/>
</dbReference>
<dbReference type="InterPro" id="IPR041470">
    <property type="entry name" value="GCP_N"/>
</dbReference>
<dbReference type="GO" id="GO:0000278">
    <property type="term" value="P:mitotic cell cycle"/>
    <property type="evidence" value="ECO:0007669"/>
    <property type="project" value="TreeGrafter"/>
</dbReference>
<sequence length="871" mass="97464">GQPRYQTWDSFLLLDGNTPTNPYLTEAGSHVFDAVLELHQNDTWSPREAGTVVKGDVFLTCLLHLGLGRSSVLFQYNKAKHTFIPVKEGLRLSGFSVGSLSSVIKFFTQCGKNIKALQRFSSRVYKEFSPTPTRVALAECTTTVLTALQTRLSIPTSSITSIIHLESLFREPALILQTLFRIILEIKGVKDDTKLLSKLFNIIQQQQFTGGSSWLRPILMEILRRVSCAWLEVVEQWIGLRGTLGMGLEGEWETRKGFFIKVVWEEEVDERGRELKELRYVFDETHVPGFMTKEDAEMVFECGKSLRFLNKFHPGHPLSQPGTVVSQEEMPGLEWKFSWEDLEGIHEWVRRYESRQRKAIARYTETGRNAGTATTMAALTPTSLDSDIFTKSATELAAILTSISSLMSSPLPSLDIPHHHNPLHHVTMHTHTTTTPSSSDYLTTFAPNLYITPLLSFSQIFTSQSRLVNSACLRIFFAEHGLRHHFDLLYRFLLLGDGMFVSRVSYALFSDEDEESCHGTERREGQVRAGGRMGLHVSSRESWPPASSELRLALKGLLSEAYWGDGSTGGGADTATDPYAGASSDLPGALSFAIRELSEEEYVSVMDPHKLSALDFLKINYTPPRPLGEVITVTALYKYDRVFKFLLRLVRMRFVVDQLWREASRPRTPRRRARRGQMSKKEMFETKFRVGARHFVTSLAAYIWEVAIGATWRGFGSRLAEIQSALEVEARGGSPGGKGALSLCLSLSGLAAAHAKVLDRMMFLAFLRRRQQPVMNVIEEILGLVLEFAKGVVGEEGIVEDMYYRFKKKVKMFGNVVRVLSESRGYGDRRGGGGFEDTGLGGGKGGEGVGAGEGAVFANLLVRLEMNDCWK</sequence>
<evidence type="ECO:0000256" key="4">
    <source>
        <dbReference type="ARBA" id="ARBA00023212"/>
    </source>
</evidence>
<dbReference type="Pfam" id="PF04130">
    <property type="entry name" value="GCP_C_terminal"/>
    <property type="match status" value="1"/>
</dbReference>
<dbReference type="AlphaFoldDB" id="A0A3N4M4U6"/>
<evidence type="ECO:0000256" key="2">
    <source>
        <dbReference type="ARBA" id="ARBA00022490"/>
    </source>
</evidence>
<evidence type="ECO:0000256" key="3">
    <source>
        <dbReference type="ARBA" id="ARBA00022701"/>
    </source>
</evidence>
<keyword evidence="4 5" id="KW-0206">Cytoskeleton</keyword>
<dbReference type="GO" id="GO:0000922">
    <property type="term" value="C:spindle pole"/>
    <property type="evidence" value="ECO:0007669"/>
    <property type="project" value="InterPro"/>
</dbReference>
<dbReference type="GO" id="GO:0000930">
    <property type="term" value="C:gamma-tubulin complex"/>
    <property type="evidence" value="ECO:0007669"/>
    <property type="project" value="TreeGrafter"/>
</dbReference>
<dbReference type="InterPro" id="IPR042241">
    <property type="entry name" value="GCP_C_sf"/>
</dbReference>
<dbReference type="OrthoDB" id="775571at2759"/>
<dbReference type="InParanoid" id="A0A3N4M4U6"/>
<dbReference type="Pfam" id="PF17681">
    <property type="entry name" value="GCP_N_terminal"/>
    <property type="match status" value="1"/>
</dbReference>
<organism evidence="8 9">
    <name type="scientific">Terfezia boudieri ATCC MYA-4762</name>
    <dbReference type="NCBI Taxonomy" id="1051890"/>
    <lineage>
        <taxon>Eukaryota</taxon>
        <taxon>Fungi</taxon>
        <taxon>Dikarya</taxon>
        <taxon>Ascomycota</taxon>
        <taxon>Pezizomycotina</taxon>
        <taxon>Pezizomycetes</taxon>
        <taxon>Pezizales</taxon>
        <taxon>Pezizaceae</taxon>
        <taxon>Terfezia</taxon>
    </lineage>
</organism>
<dbReference type="Gene3D" id="1.20.120.1900">
    <property type="entry name" value="Gamma-tubulin complex, C-terminal domain"/>
    <property type="match status" value="1"/>
</dbReference>
<evidence type="ECO:0000259" key="7">
    <source>
        <dbReference type="Pfam" id="PF17681"/>
    </source>
</evidence>
<dbReference type="InterPro" id="IPR007259">
    <property type="entry name" value="GCP"/>
</dbReference>
<keyword evidence="3 5" id="KW-0493">Microtubule</keyword>
<evidence type="ECO:0000313" key="8">
    <source>
        <dbReference type="EMBL" id="RPB28889.1"/>
    </source>
</evidence>
<accession>A0A3N4M4U6</accession>
<dbReference type="GO" id="GO:0051225">
    <property type="term" value="P:spindle assembly"/>
    <property type="evidence" value="ECO:0007669"/>
    <property type="project" value="TreeGrafter"/>
</dbReference>
<comment type="similarity">
    <text evidence="1 5">Belongs to the TUBGCP family.</text>
</comment>
<dbReference type="PANTHER" id="PTHR19302">
    <property type="entry name" value="GAMMA TUBULIN COMPLEX PROTEIN"/>
    <property type="match status" value="1"/>
</dbReference>
<dbReference type="Proteomes" id="UP000267821">
    <property type="component" value="Unassembled WGS sequence"/>
</dbReference>
<dbReference type="InterPro" id="IPR040457">
    <property type="entry name" value="GCP_C"/>
</dbReference>
<dbReference type="EMBL" id="ML121528">
    <property type="protein sequence ID" value="RPB28889.1"/>
    <property type="molecule type" value="Genomic_DNA"/>
</dbReference>
<dbReference type="GO" id="GO:0031122">
    <property type="term" value="P:cytoplasmic microtubule organization"/>
    <property type="evidence" value="ECO:0007669"/>
    <property type="project" value="TreeGrafter"/>
</dbReference>
<reference evidence="8 9" key="1">
    <citation type="journal article" date="2018" name="Nat. Ecol. Evol.">
        <title>Pezizomycetes genomes reveal the molecular basis of ectomycorrhizal truffle lifestyle.</title>
        <authorList>
            <person name="Murat C."/>
            <person name="Payen T."/>
            <person name="Noel B."/>
            <person name="Kuo A."/>
            <person name="Morin E."/>
            <person name="Chen J."/>
            <person name="Kohler A."/>
            <person name="Krizsan K."/>
            <person name="Balestrini R."/>
            <person name="Da Silva C."/>
            <person name="Montanini B."/>
            <person name="Hainaut M."/>
            <person name="Levati E."/>
            <person name="Barry K.W."/>
            <person name="Belfiori B."/>
            <person name="Cichocki N."/>
            <person name="Clum A."/>
            <person name="Dockter R.B."/>
            <person name="Fauchery L."/>
            <person name="Guy J."/>
            <person name="Iotti M."/>
            <person name="Le Tacon F."/>
            <person name="Lindquist E.A."/>
            <person name="Lipzen A."/>
            <person name="Malagnac F."/>
            <person name="Mello A."/>
            <person name="Molinier V."/>
            <person name="Miyauchi S."/>
            <person name="Poulain J."/>
            <person name="Riccioni C."/>
            <person name="Rubini A."/>
            <person name="Sitrit Y."/>
            <person name="Splivallo R."/>
            <person name="Traeger S."/>
            <person name="Wang M."/>
            <person name="Zifcakova L."/>
            <person name="Wipf D."/>
            <person name="Zambonelli A."/>
            <person name="Paolocci F."/>
            <person name="Nowrousian M."/>
            <person name="Ottonello S."/>
            <person name="Baldrian P."/>
            <person name="Spatafora J.W."/>
            <person name="Henrissat B."/>
            <person name="Nagy L.G."/>
            <person name="Aury J.M."/>
            <person name="Wincker P."/>
            <person name="Grigoriev I.V."/>
            <person name="Bonfante P."/>
            <person name="Martin F.M."/>
        </authorList>
    </citation>
    <scope>NUCLEOTIDE SEQUENCE [LARGE SCALE GENOMIC DNA]</scope>
    <source>
        <strain evidence="8 9">ATCC MYA-4762</strain>
    </source>
</reference>